<dbReference type="AlphaFoldDB" id="A0AAV2NTB6"/>
<dbReference type="EMBL" id="OZ034827">
    <property type="protein sequence ID" value="CAL1683182.1"/>
    <property type="molecule type" value="Genomic_DNA"/>
</dbReference>
<evidence type="ECO:0000313" key="3">
    <source>
        <dbReference type="Proteomes" id="UP001497644"/>
    </source>
</evidence>
<keyword evidence="3" id="KW-1185">Reference proteome</keyword>
<organism evidence="2 3">
    <name type="scientific">Lasius platythorax</name>
    <dbReference type="NCBI Taxonomy" id="488582"/>
    <lineage>
        <taxon>Eukaryota</taxon>
        <taxon>Metazoa</taxon>
        <taxon>Ecdysozoa</taxon>
        <taxon>Arthropoda</taxon>
        <taxon>Hexapoda</taxon>
        <taxon>Insecta</taxon>
        <taxon>Pterygota</taxon>
        <taxon>Neoptera</taxon>
        <taxon>Endopterygota</taxon>
        <taxon>Hymenoptera</taxon>
        <taxon>Apocrita</taxon>
        <taxon>Aculeata</taxon>
        <taxon>Formicoidea</taxon>
        <taxon>Formicidae</taxon>
        <taxon>Formicinae</taxon>
        <taxon>Lasius</taxon>
        <taxon>Lasius</taxon>
    </lineage>
</organism>
<proteinExistence type="predicted"/>
<gene>
    <name evidence="2" type="ORF">LPLAT_LOCUS8961</name>
</gene>
<evidence type="ECO:0000313" key="2">
    <source>
        <dbReference type="EMBL" id="CAL1683182.1"/>
    </source>
</evidence>
<keyword evidence="1" id="KW-0732">Signal</keyword>
<feature type="signal peptide" evidence="1">
    <location>
        <begin position="1"/>
        <end position="20"/>
    </location>
</feature>
<name>A0AAV2NTB6_9HYME</name>
<sequence length="86" mass="8365">MFKFLVICGCLLAIANGVFGGLIAAPAAIAVQPATIALPSLATTSIIKAPLTAAIAPAAAWAQPTIGWSPGAWGSAAPLGLGLKLG</sequence>
<evidence type="ECO:0000256" key="1">
    <source>
        <dbReference type="SAM" id="SignalP"/>
    </source>
</evidence>
<dbReference type="Proteomes" id="UP001497644">
    <property type="component" value="Chromosome 4"/>
</dbReference>
<accession>A0AAV2NTB6</accession>
<reference evidence="2" key="1">
    <citation type="submission" date="2024-04" db="EMBL/GenBank/DDBJ databases">
        <authorList>
            <consortium name="Molecular Ecology Group"/>
        </authorList>
    </citation>
    <scope>NUCLEOTIDE SEQUENCE</scope>
</reference>
<protein>
    <submittedName>
        <fullName evidence="2">Uncharacterized protein</fullName>
    </submittedName>
</protein>
<feature type="chain" id="PRO_5043629218" evidence="1">
    <location>
        <begin position="21"/>
        <end position="86"/>
    </location>
</feature>